<comment type="similarity">
    <text evidence="3">Belongs to the PMEI family.</text>
</comment>
<organism evidence="6 7">
    <name type="scientific">Sphenostylis stenocarpa</name>
    <dbReference type="NCBI Taxonomy" id="92480"/>
    <lineage>
        <taxon>Eukaryota</taxon>
        <taxon>Viridiplantae</taxon>
        <taxon>Streptophyta</taxon>
        <taxon>Embryophyta</taxon>
        <taxon>Tracheophyta</taxon>
        <taxon>Spermatophyta</taxon>
        <taxon>Magnoliopsida</taxon>
        <taxon>eudicotyledons</taxon>
        <taxon>Gunneridae</taxon>
        <taxon>Pentapetalae</taxon>
        <taxon>rosids</taxon>
        <taxon>fabids</taxon>
        <taxon>Fabales</taxon>
        <taxon>Fabaceae</taxon>
        <taxon>Papilionoideae</taxon>
        <taxon>50 kb inversion clade</taxon>
        <taxon>NPAAA clade</taxon>
        <taxon>indigoferoid/millettioid clade</taxon>
        <taxon>Phaseoleae</taxon>
        <taxon>Sphenostylis</taxon>
    </lineage>
</organism>
<dbReference type="PANTHER" id="PTHR35357">
    <property type="entry name" value="OS02G0537100 PROTEIN"/>
    <property type="match status" value="1"/>
</dbReference>
<dbReference type="NCBIfam" id="TIGR01614">
    <property type="entry name" value="PME_inhib"/>
    <property type="match status" value="2"/>
</dbReference>
<dbReference type="GO" id="GO:0004857">
    <property type="term" value="F:enzyme inhibitor activity"/>
    <property type="evidence" value="ECO:0007669"/>
    <property type="project" value="InterPro"/>
</dbReference>
<dbReference type="SMART" id="SM00856">
    <property type="entry name" value="PMEI"/>
    <property type="match status" value="1"/>
</dbReference>
<gene>
    <name evidence="6" type="ORF">AYBTSS11_LOCUS11216</name>
</gene>
<keyword evidence="2" id="KW-1015">Disulfide bond</keyword>
<evidence type="ECO:0000256" key="4">
    <source>
        <dbReference type="SAM" id="SignalP"/>
    </source>
</evidence>
<dbReference type="AlphaFoldDB" id="A0AA86S6G9"/>
<dbReference type="Gramene" id="rna-AYBTSS11_LOCUS11216">
    <property type="protein sequence ID" value="CAJ1943175.1"/>
    <property type="gene ID" value="gene-AYBTSS11_LOCUS11216"/>
</dbReference>
<dbReference type="Proteomes" id="UP001189624">
    <property type="component" value="Chromosome 3"/>
</dbReference>
<dbReference type="GO" id="GO:0005576">
    <property type="term" value="C:extracellular region"/>
    <property type="evidence" value="ECO:0007669"/>
    <property type="project" value="UniProtKB-ARBA"/>
</dbReference>
<dbReference type="Gene3D" id="1.20.140.40">
    <property type="entry name" value="Invertase/pectin methylesterase inhibitor family protein"/>
    <property type="match status" value="2"/>
</dbReference>
<dbReference type="InterPro" id="IPR034088">
    <property type="entry name" value="Pla_a_1-like"/>
</dbReference>
<evidence type="ECO:0000259" key="5">
    <source>
        <dbReference type="SMART" id="SM00856"/>
    </source>
</evidence>
<evidence type="ECO:0000256" key="2">
    <source>
        <dbReference type="ARBA" id="ARBA00023157"/>
    </source>
</evidence>
<dbReference type="FunFam" id="1.20.140.40:FF:000002">
    <property type="entry name" value="Putative invertase inhibitor"/>
    <property type="match status" value="1"/>
</dbReference>
<dbReference type="InterPro" id="IPR006501">
    <property type="entry name" value="Pectinesterase_inhib_dom"/>
</dbReference>
<dbReference type="CDD" id="cd15795">
    <property type="entry name" value="PMEI-Pla_a_1_like"/>
    <property type="match status" value="1"/>
</dbReference>
<keyword evidence="7" id="KW-1185">Reference proteome</keyword>
<keyword evidence="1 4" id="KW-0732">Signal</keyword>
<sequence length="312" mass="34875">MKFSTYLVLFSLFLFQSSNGSNILVSESCMEASKFDPTFSFDFCVAYLSNWQPPSSNLEHYWVNSIQLTKSNATNGLSFIWKLLEDTSIDQHTKHCLKGCFDSYKDMVSELDAAVVAFKAKDLDTAGTKGERILRYPVILFVFLFECSKGSNPLITDSCAKAKKTDKYFDYDFCIAFLEEASSKLRAPPSNVEDLVVLAIKESKSNATNIVSIVSKLLKNNTDPYVKSCLGDCLEFYTDAVSDLDDAVAAVESKHFDAAKRQIESSLDFTDTCEDQFKEGEGVTSPITKENHSFFELGLISIYFIPLIGQHS</sequence>
<dbReference type="InterPro" id="IPR035513">
    <property type="entry name" value="Invertase/methylesterase_inhib"/>
</dbReference>
<dbReference type="Pfam" id="PF04043">
    <property type="entry name" value="PMEI"/>
    <property type="match status" value="2"/>
</dbReference>
<protein>
    <recommendedName>
        <fullName evidence="5">Pectinesterase inhibitor domain-containing protein</fullName>
    </recommendedName>
</protein>
<feature type="chain" id="PRO_5041741507" description="Pectinesterase inhibitor domain-containing protein" evidence="4">
    <location>
        <begin position="21"/>
        <end position="312"/>
    </location>
</feature>
<feature type="domain" description="Pectinesterase inhibitor" evidence="5">
    <location>
        <begin position="150"/>
        <end position="304"/>
    </location>
</feature>
<reference evidence="6" key="1">
    <citation type="submission" date="2023-10" db="EMBL/GenBank/DDBJ databases">
        <authorList>
            <person name="Domelevo Entfellner J.-B."/>
        </authorList>
    </citation>
    <scope>NUCLEOTIDE SEQUENCE</scope>
</reference>
<proteinExistence type="inferred from homology"/>
<dbReference type="SUPFAM" id="SSF101148">
    <property type="entry name" value="Plant invertase/pectin methylesterase inhibitor"/>
    <property type="match status" value="2"/>
</dbReference>
<evidence type="ECO:0000256" key="1">
    <source>
        <dbReference type="ARBA" id="ARBA00022729"/>
    </source>
</evidence>
<evidence type="ECO:0000256" key="3">
    <source>
        <dbReference type="ARBA" id="ARBA00038471"/>
    </source>
</evidence>
<dbReference type="PANTHER" id="PTHR35357:SF17">
    <property type="entry name" value="PECTINESTERASE INHIBITOR 12"/>
    <property type="match status" value="1"/>
</dbReference>
<evidence type="ECO:0000313" key="6">
    <source>
        <dbReference type="EMBL" id="CAJ1943175.1"/>
    </source>
</evidence>
<accession>A0AA86S6G9</accession>
<feature type="signal peptide" evidence="4">
    <location>
        <begin position="1"/>
        <end position="20"/>
    </location>
</feature>
<name>A0AA86S6G9_9FABA</name>
<dbReference type="EMBL" id="OY731400">
    <property type="protein sequence ID" value="CAJ1943175.1"/>
    <property type="molecule type" value="Genomic_DNA"/>
</dbReference>
<evidence type="ECO:0000313" key="7">
    <source>
        <dbReference type="Proteomes" id="UP001189624"/>
    </source>
</evidence>